<dbReference type="Pfam" id="PF19459">
    <property type="entry name" value="DUF5996"/>
    <property type="match status" value="1"/>
</dbReference>
<dbReference type="RefSeq" id="WP_165182814.1">
    <property type="nucleotide sequence ID" value="NZ_JAAKZI010000026.1"/>
</dbReference>
<keyword evidence="3" id="KW-1185">Reference proteome</keyword>
<reference evidence="2 3" key="1">
    <citation type="submission" date="2020-02" db="EMBL/GenBank/DDBJ databases">
        <title>Genome sequence of the type strain DSM 27180 of Arthrobacter silviterrae.</title>
        <authorList>
            <person name="Gao J."/>
            <person name="Sun J."/>
        </authorList>
    </citation>
    <scope>NUCLEOTIDE SEQUENCE [LARGE SCALE GENOMIC DNA]</scope>
    <source>
        <strain evidence="2 3">DSM 27180</strain>
    </source>
</reference>
<feature type="region of interest" description="Disordered" evidence="1">
    <location>
        <begin position="196"/>
        <end position="218"/>
    </location>
</feature>
<accession>A0ABX0DIW1</accession>
<gene>
    <name evidence="2" type="ORF">G6N77_14150</name>
</gene>
<dbReference type="Proteomes" id="UP000479226">
    <property type="component" value="Unassembled WGS sequence"/>
</dbReference>
<name>A0ABX0DIW1_9MICC</name>
<sequence>MTVQDQTGKGSWPQLRVEDWQGTRDTVQLWTQIVGKVRMAHAPMLNHWWQVPLYVTPRGLATHSIPHPSGPFDMEFDFFDHRLAIRSGNGSVASVGLDAKSTSEFYAETMAAPAGLGLETTIRAVPVEVDPAIPFAEDSVHNSYDAAAVQLFWRQRVQADRILDTFRSSFRGKVRPVHHYWGTMDLACTRFSGRAAPRHAGAHQTSRNGSWRRATRTN</sequence>
<comment type="caution">
    <text evidence="2">The sequence shown here is derived from an EMBL/GenBank/DDBJ whole genome shotgun (WGS) entry which is preliminary data.</text>
</comment>
<proteinExistence type="predicted"/>
<dbReference type="EMBL" id="JAAKZI010000026">
    <property type="protein sequence ID" value="NGN84590.1"/>
    <property type="molecule type" value="Genomic_DNA"/>
</dbReference>
<evidence type="ECO:0000313" key="3">
    <source>
        <dbReference type="Proteomes" id="UP000479226"/>
    </source>
</evidence>
<evidence type="ECO:0000313" key="2">
    <source>
        <dbReference type="EMBL" id="NGN84590.1"/>
    </source>
</evidence>
<organism evidence="2 3">
    <name type="scientific">Arthrobacter silviterrae</name>
    <dbReference type="NCBI Taxonomy" id="2026658"/>
    <lineage>
        <taxon>Bacteria</taxon>
        <taxon>Bacillati</taxon>
        <taxon>Actinomycetota</taxon>
        <taxon>Actinomycetes</taxon>
        <taxon>Micrococcales</taxon>
        <taxon>Micrococcaceae</taxon>
        <taxon>Arthrobacter</taxon>
    </lineage>
</organism>
<evidence type="ECO:0000256" key="1">
    <source>
        <dbReference type="SAM" id="MobiDB-lite"/>
    </source>
</evidence>
<protein>
    <submittedName>
        <fullName evidence="2">Uncharacterized protein</fullName>
    </submittedName>
</protein>
<dbReference type="InterPro" id="IPR046038">
    <property type="entry name" value="DUF5996"/>
</dbReference>